<evidence type="ECO:0000313" key="4">
    <source>
        <dbReference type="Proteomes" id="UP001162060"/>
    </source>
</evidence>
<proteinExistence type="inferred from homology"/>
<comment type="similarity">
    <text evidence="1">Belongs to the mTERF family.</text>
</comment>
<dbReference type="PANTHER" id="PTHR13068:SF151">
    <property type="entry name" value="TRANSCRIPTION TERMINATION FACTOR MTERF9, CHLOROPLASTIC"/>
    <property type="match status" value="1"/>
</dbReference>
<organism evidence="3 4">
    <name type="scientific">Peronospora matthiolae</name>
    <dbReference type="NCBI Taxonomy" id="2874970"/>
    <lineage>
        <taxon>Eukaryota</taxon>
        <taxon>Sar</taxon>
        <taxon>Stramenopiles</taxon>
        <taxon>Oomycota</taxon>
        <taxon>Peronosporomycetes</taxon>
        <taxon>Peronosporales</taxon>
        <taxon>Peronosporaceae</taxon>
        <taxon>Peronospora</taxon>
    </lineage>
</organism>
<dbReference type="EMBL" id="CAKLBY020000231">
    <property type="protein sequence ID" value="CAK7938556.1"/>
    <property type="molecule type" value="Genomic_DNA"/>
</dbReference>
<evidence type="ECO:0008006" key="5">
    <source>
        <dbReference type="Google" id="ProtNLM"/>
    </source>
</evidence>
<dbReference type="PANTHER" id="PTHR13068">
    <property type="entry name" value="CGI-12 PROTEIN-RELATED"/>
    <property type="match status" value="1"/>
</dbReference>
<dbReference type="Gene3D" id="1.25.70.10">
    <property type="entry name" value="Transcription termination factor 3, mitochondrial"/>
    <property type="match status" value="1"/>
</dbReference>
<dbReference type="Proteomes" id="UP001162060">
    <property type="component" value="Unassembled WGS sequence"/>
</dbReference>
<dbReference type="Pfam" id="PF02536">
    <property type="entry name" value="mTERF"/>
    <property type="match status" value="1"/>
</dbReference>
<dbReference type="InterPro" id="IPR003690">
    <property type="entry name" value="MTERF"/>
</dbReference>
<reference evidence="3" key="1">
    <citation type="submission" date="2024-01" db="EMBL/GenBank/DDBJ databases">
        <authorList>
            <person name="Webb A."/>
        </authorList>
    </citation>
    <scope>NUCLEOTIDE SEQUENCE</scope>
    <source>
        <strain evidence="3">Pm1</strain>
    </source>
</reference>
<gene>
    <name evidence="3" type="ORF">PM001_LOCUS23706</name>
</gene>
<comment type="caution">
    <text evidence="3">The sequence shown here is derived from an EMBL/GenBank/DDBJ whole genome shotgun (WGS) entry which is preliminary data.</text>
</comment>
<dbReference type="AlphaFoldDB" id="A0AAV1UVC5"/>
<evidence type="ECO:0000256" key="1">
    <source>
        <dbReference type="ARBA" id="ARBA00007692"/>
    </source>
</evidence>
<accession>A0AAV1UVC5</accession>
<keyword evidence="2" id="KW-0809">Transit peptide</keyword>
<protein>
    <recommendedName>
        <fullName evidence="5">Mitochondrial transcription termination factor</fullName>
    </recommendedName>
</protein>
<dbReference type="InterPro" id="IPR038538">
    <property type="entry name" value="MTERF_sf"/>
</dbReference>
<name>A0AAV1UVC5_9STRA</name>
<dbReference type="SMART" id="SM00733">
    <property type="entry name" value="Mterf"/>
    <property type="match status" value="8"/>
</dbReference>
<sequence length="349" mass="40017">MFASLWRRTSLTGSRGFSTAALKQPASVATSMNHHRVYYDRIARKFPTKKKLSVIQSIDRATQYLEGRGLSRTQALRAISQHVMLMNYSEELMESKIPWFEGIGLSHDKINAIIMRHPNILGISIEKYEALIRWYLSHGVAQDKIAYLFNIFPQGVSYNIQDNLDPKVELLREIGCSDQQVTRALTRSPQIFTLSVERLRGKADYLVELGVPRERLPHIVSSVPECLALTLSRLKETVDAIDEMFGAGAGLRALLCNCRIVMSNINAMRESFDFFISIGFTKERLEKNTRFIMRSVNRCLRPRVQFLKRKSVDVVSDITWILMPEALFIQKYPDYAAFEMALNTDLKEK</sequence>
<dbReference type="GO" id="GO:0003676">
    <property type="term" value="F:nucleic acid binding"/>
    <property type="evidence" value="ECO:0007669"/>
    <property type="project" value="InterPro"/>
</dbReference>
<evidence type="ECO:0000256" key="2">
    <source>
        <dbReference type="ARBA" id="ARBA00022946"/>
    </source>
</evidence>
<evidence type="ECO:0000313" key="3">
    <source>
        <dbReference type="EMBL" id="CAK7938556.1"/>
    </source>
</evidence>